<sequence>MLLFNKSDFKTLRSSIGWGMEHLRSLHLDLGPRDSRFLKLQAGIHRTILNMWVEFCKLSRERMPNLRHFSMKCKVRDLEVACKLMCTMDPFPALAQCAFHLNLTPDEDILPVIKRAAWRLTNNLPNKTAFPFMCLPKEIQLMILEEVLLKRSDPCLPPNDCAPGIVTLHDWKRNRLSMFHTLTCCGTCSPVRSMCFCHARQTSFSTSCSCFESPLPYFLVSREFYENARRIFFTRSRFAFVEEDPDLMMRFIHHIPTVSTMMIQHLSFKFPMCYRSAPRTGPRSEESTMLSWSVLRRFIREHFDLPRLSLKIVDHGLKGAVTYENRKRYLRKLLLAFSDMEGLRDFRVYLADDRIFEKEAESAVLGPARVHRRKYTSGRKGGQRIGLGNL</sequence>
<protein>
    <recommendedName>
        <fullName evidence="3">F-box domain-containing protein</fullName>
    </recommendedName>
</protein>
<gene>
    <name evidence="1" type="ORF">BO71DRAFT_403005</name>
</gene>
<name>A0A319CXR8_9EURO</name>
<dbReference type="Proteomes" id="UP000247810">
    <property type="component" value="Unassembled WGS sequence"/>
</dbReference>
<dbReference type="InterPro" id="IPR038883">
    <property type="entry name" value="AN11006-like"/>
</dbReference>
<dbReference type="STRING" id="1448320.A0A319CXR8"/>
<keyword evidence="2" id="KW-1185">Reference proteome</keyword>
<evidence type="ECO:0008006" key="3">
    <source>
        <dbReference type="Google" id="ProtNLM"/>
    </source>
</evidence>
<evidence type="ECO:0000313" key="1">
    <source>
        <dbReference type="EMBL" id="PYH89499.1"/>
    </source>
</evidence>
<dbReference type="EMBL" id="KZ826026">
    <property type="protein sequence ID" value="PYH89499.1"/>
    <property type="molecule type" value="Genomic_DNA"/>
</dbReference>
<dbReference type="AlphaFoldDB" id="A0A319CXR8"/>
<accession>A0A319CXR8</accession>
<proteinExistence type="predicted"/>
<dbReference type="OrthoDB" id="2099276at2759"/>
<dbReference type="PANTHER" id="PTHR42085">
    <property type="entry name" value="F-BOX DOMAIN-CONTAINING PROTEIN"/>
    <property type="match status" value="1"/>
</dbReference>
<reference evidence="1 2" key="1">
    <citation type="submission" date="2018-02" db="EMBL/GenBank/DDBJ databases">
        <title>The genomes of Aspergillus section Nigri reveals drivers in fungal speciation.</title>
        <authorList>
            <consortium name="DOE Joint Genome Institute"/>
            <person name="Vesth T.C."/>
            <person name="Nybo J."/>
            <person name="Theobald S."/>
            <person name="Brandl J."/>
            <person name="Frisvad J.C."/>
            <person name="Nielsen K.F."/>
            <person name="Lyhne E.K."/>
            <person name="Kogle M.E."/>
            <person name="Kuo A."/>
            <person name="Riley R."/>
            <person name="Clum A."/>
            <person name="Nolan M."/>
            <person name="Lipzen A."/>
            <person name="Salamov A."/>
            <person name="Henrissat B."/>
            <person name="Wiebenga A."/>
            <person name="De vries R.P."/>
            <person name="Grigoriev I.V."/>
            <person name="Mortensen U.H."/>
            <person name="Andersen M.R."/>
            <person name="Baker S.E."/>
        </authorList>
    </citation>
    <scope>NUCLEOTIDE SEQUENCE [LARGE SCALE GENOMIC DNA]</scope>
    <source>
        <strain evidence="1 2">CBS 707.79</strain>
    </source>
</reference>
<dbReference type="PANTHER" id="PTHR42085:SF6">
    <property type="entry name" value="F-BOX DOMAIN-CONTAINING PROTEIN"/>
    <property type="match status" value="1"/>
</dbReference>
<evidence type="ECO:0000313" key="2">
    <source>
        <dbReference type="Proteomes" id="UP000247810"/>
    </source>
</evidence>
<organism evidence="1 2">
    <name type="scientific">Aspergillus ellipticus CBS 707.79</name>
    <dbReference type="NCBI Taxonomy" id="1448320"/>
    <lineage>
        <taxon>Eukaryota</taxon>
        <taxon>Fungi</taxon>
        <taxon>Dikarya</taxon>
        <taxon>Ascomycota</taxon>
        <taxon>Pezizomycotina</taxon>
        <taxon>Eurotiomycetes</taxon>
        <taxon>Eurotiomycetidae</taxon>
        <taxon>Eurotiales</taxon>
        <taxon>Aspergillaceae</taxon>
        <taxon>Aspergillus</taxon>
        <taxon>Aspergillus subgen. Circumdati</taxon>
    </lineage>
</organism>
<dbReference type="VEuPathDB" id="FungiDB:BO71DRAFT_403005"/>